<evidence type="ECO:0000256" key="4">
    <source>
        <dbReference type="ARBA" id="ARBA00022741"/>
    </source>
</evidence>
<keyword evidence="3 8" id="KW-1003">Cell membrane</keyword>
<evidence type="ECO:0000313" key="11">
    <source>
        <dbReference type="Proteomes" id="UP001595988"/>
    </source>
</evidence>
<comment type="function">
    <text evidence="8">ATP-binding (A) component of a common energy-coupling factor (ECF) ABC-transporter complex.</text>
</comment>
<keyword evidence="6" id="KW-1278">Translocase</keyword>
<name>A0ABV9JXH1_9BACI</name>
<comment type="similarity">
    <text evidence="8">Belongs to the ABC transporter superfamily. Energy-coupling factor EcfA family.</text>
</comment>
<keyword evidence="2 8" id="KW-0813">Transport</keyword>
<reference evidence="11" key="1">
    <citation type="journal article" date="2019" name="Int. J. Syst. Evol. Microbiol.">
        <title>The Global Catalogue of Microorganisms (GCM) 10K type strain sequencing project: providing services to taxonomists for standard genome sequencing and annotation.</title>
        <authorList>
            <consortium name="The Broad Institute Genomics Platform"/>
            <consortium name="The Broad Institute Genome Sequencing Center for Infectious Disease"/>
            <person name="Wu L."/>
            <person name="Ma J."/>
        </authorList>
    </citation>
    <scope>NUCLEOTIDE SEQUENCE [LARGE SCALE GENOMIC DNA]</scope>
    <source>
        <strain evidence="11">CCUG 37257</strain>
    </source>
</reference>
<dbReference type="InterPro" id="IPR050095">
    <property type="entry name" value="ECF_ABC_transporter_ATP-bd"/>
</dbReference>
<comment type="caution">
    <text evidence="10">The sequence shown here is derived from an EMBL/GenBank/DDBJ whole genome shotgun (WGS) entry which is preliminary data.</text>
</comment>
<dbReference type="RefSeq" id="WP_193065361.1">
    <property type="nucleotide sequence ID" value="NZ_JBHSFT010000014.1"/>
</dbReference>
<comment type="subunit">
    <text evidence="8">Forms a stable energy-coupling factor (ECF) transporter complex composed of 2 membrane-embedded substrate-binding proteins (S component), 2 ATP-binding proteins (A component) and 2 transmembrane proteins (T component).</text>
</comment>
<keyword evidence="11" id="KW-1185">Reference proteome</keyword>
<dbReference type="SUPFAM" id="SSF52540">
    <property type="entry name" value="P-loop containing nucleoside triphosphate hydrolases"/>
    <property type="match status" value="1"/>
</dbReference>
<evidence type="ECO:0000256" key="2">
    <source>
        <dbReference type="ARBA" id="ARBA00022448"/>
    </source>
</evidence>
<dbReference type="NCBIfam" id="TIGR04521">
    <property type="entry name" value="ECF_ATPase_2"/>
    <property type="match status" value="1"/>
</dbReference>
<sequence>MQINLQEVTADYQAGPIRSPEILKSISTTIKSGSFTAVVGQTGSGKSSLLKLMNGLLLPKKGEVAVGELTITLENAKQSVKEARRKVGMVFQFPESQLFAETVEKDIMFGPMNFGVPEAEAKEIALEVIGRVGLDASILSKSPFSLSGGQKRYVAMAGILAMRPDILVLDEPGAGLDPKGKKEVMDLIHAWHKERGLTTLLVTHDMDDAAYYADEVIVMEEGRIVFQGEPEHLFADVSAVHQWGLELPQARKLQVKLEQEAGVTLPQVCLTLDQLADALIEAGLA</sequence>
<dbReference type="EC" id="7.-.-.-" evidence="8"/>
<dbReference type="InterPro" id="IPR027417">
    <property type="entry name" value="P-loop_NTPase"/>
</dbReference>
<evidence type="ECO:0000256" key="7">
    <source>
        <dbReference type="ARBA" id="ARBA00023136"/>
    </source>
</evidence>
<comment type="subcellular location">
    <subcellularLocation>
        <location evidence="1 8">Cell membrane</location>
        <topology evidence="1 8">Peripheral membrane protein</topology>
    </subcellularLocation>
</comment>
<dbReference type="CDD" id="cd03225">
    <property type="entry name" value="ABC_cobalt_CbiO_domain1"/>
    <property type="match status" value="1"/>
</dbReference>
<dbReference type="EMBL" id="JBHSFT010000014">
    <property type="protein sequence ID" value="MFC4662495.1"/>
    <property type="molecule type" value="Genomic_DNA"/>
</dbReference>
<dbReference type="Gene3D" id="3.40.50.300">
    <property type="entry name" value="P-loop containing nucleotide triphosphate hydrolases"/>
    <property type="match status" value="1"/>
</dbReference>
<dbReference type="InterPro" id="IPR015856">
    <property type="entry name" value="ABC_transpr_CbiO/EcfA_su"/>
</dbReference>
<feature type="domain" description="ABC transporter" evidence="9">
    <location>
        <begin position="3"/>
        <end position="246"/>
    </location>
</feature>
<evidence type="ECO:0000256" key="8">
    <source>
        <dbReference type="RuleBase" id="RU365104"/>
    </source>
</evidence>
<dbReference type="PANTHER" id="PTHR43553:SF27">
    <property type="entry name" value="ENERGY-COUPLING FACTOR TRANSPORTER ATP-BINDING PROTEIN ECFA2"/>
    <property type="match status" value="1"/>
</dbReference>
<keyword evidence="7 8" id="KW-0472">Membrane</keyword>
<evidence type="ECO:0000256" key="6">
    <source>
        <dbReference type="ARBA" id="ARBA00022967"/>
    </source>
</evidence>
<dbReference type="PANTHER" id="PTHR43553">
    <property type="entry name" value="HEAVY METAL TRANSPORTER"/>
    <property type="match status" value="1"/>
</dbReference>
<dbReference type="Pfam" id="PF00005">
    <property type="entry name" value="ABC_tran"/>
    <property type="match status" value="1"/>
</dbReference>
<gene>
    <name evidence="10" type="ORF">ACFO3P_09875</name>
</gene>
<evidence type="ECO:0000256" key="1">
    <source>
        <dbReference type="ARBA" id="ARBA00004202"/>
    </source>
</evidence>
<dbReference type="PROSITE" id="PS50893">
    <property type="entry name" value="ABC_TRANSPORTER_2"/>
    <property type="match status" value="1"/>
</dbReference>
<organism evidence="10 11">
    <name type="scientific">Oceanobacillus aidingensis</name>
    <dbReference type="NCBI Taxonomy" id="645964"/>
    <lineage>
        <taxon>Bacteria</taxon>
        <taxon>Bacillati</taxon>
        <taxon>Bacillota</taxon>
        <taxon>Bacilli</taxon>
        <taxon>Bacillales</taxon>
        <taxon>Bacillaceae</taxon>
        <taxon>Oceanobacillus</taxon>
    </lineage>
</organism>
<dbReference type="Proteomes" id="UP001595988">
    <property type="component" value="Unassembled WGS sequence"/>
</dbReference>
<dbReference type="InterPro" id="IPR003439">
    <property type="entry name" value="ABC_transporter-like_ATP-bd"/>
</dbReference>
<proteinExistence type="inferred from homology"/>
<dbReference type="InterPro" id="IPR030946">
    <property type="entry name" value="EcfA2"/>
</dbReference>
<dbReference type="InterPro" id="IPR003593">
    <property type="entry name" value="AAA+_ATPase"/>
</dbReference>
<keyword evidence="5 8" id="KW-0067">ATP-binding</keyword>
<evidence type="ECO:0000313" key="10">
    <source>
        <dbReference type="EMBL" id="MFC4662495.1"/>
    </source>
</evidence>
<evidence type="ECO:0000256" key="3">
    <source>
        <dbReference type="ARBA" id="ARBA00022475"/>
    </source>
</evidence>
<protein>
    <recommendedName>
        <fullName evidence="8">Energy-coupling factor transporter ATP-binding protein EcfA2</fullName>
        <ecNumber evidence="8">7.-.-.-</ecNumber>
    </recommendedName>
</protein>
<evidence type="ECO:0000259" key="9">
    <source>
        <dbReference type="PROSITE" id="PS50893"/>
    </source>
</evidence>
<dbReference type="SMART" id="SM00382">
    <property type="entry name" value="AAA"/>
    <property type="match status" value="1"/>
</dbReference>
<keyword evidence="4 8" id="KW-0547">Nucleotide-binding</keyword>
<accession>A0ABV9JXH1</accession>
<evidence type="ECO:0000256" key="5">
    <source>
        <dbReference type="ARBA" id="ARBA00022840"/>
    </source>
</evidence>